<dbReference type="AlphaFoldDB" id="A0A919V952"/>
<dbReference type="Gene3D" id="3.40.30.120">
    <property type="match status" value="1"/>
</dbReference>
<reference evidence="7" key="1">
    <citation type="submission" date="2021-01" db="EMBL/GenBank/DDBJ databases">
        <title>Whole genome shotgun sequence of Sinosporangium siamense NBRC 109515.</title>
        <authorList>
            <person name="Komaki H."/>
            <person name="Tamura T."/>
        </authorList>
    </citation>
    <scope>NUCLEOTIDE SEQUENCE</scope>
    <source>
        <strain evidence="7">NBRC 109515</strain>
    </source>
</reference>
<dbReference type="SUPFAM" id="SSF51905">
    <property type="entry name" value="FAD/NAD(P)-binding domain"/>
    <property type="match status" value="1"/>
</dbReference>
<feature type="region of interest" description="Disordered" evidence="4">
    <location>
        <begin position="402"/>
        <end position="426"/>
    </location>
</feature>
<evidence type="ECO:0000259" key="6">
    <source>
        <dbReference type="Pfam" id="PF01494"/>
    </source>
</evidence>
<keyword evidence="3" id="KW-0274">FAD</keyword>
<evidence type="ECO:0000256" key="4">
    <source>
        <dbReference type="SAM" id="MobiDB-lite"/>
    </source>
</evidence>
<gene>
    <name evidence="7" type="ORF">Ssi02_53190</name>
</gene>
<dbReference type="GO" id="GO:0071949">
    <property type="term" value="F:FAD binding"/>
    <property type="evidence" value="ECO:0007669"/>
    <property type="project" value="InterPro"/>
</dbReference>
<dbReference type="PANTHER" id="PTHR43004:SF19">
    <property type="entry name" value="BINDING MONOOXYGENASE, PUTATIVE (JCVI)-RELATED"/>
    <property type="match status" value="1"/>
</dbReference>
<dbReference type="EMBL" id="BOOW01000032">
    <property type="protein sequence ID" value="GII95088.1"/>
    <property type="molecule type" value="Genomic_DNA"/>
</dbReference>
<dbReference type="Pfam" id="PF21274">
    <property type="entry name" value="Rng_hyd_C"/>
    <property type="match status" value="1"/>
</dbReference>
<organism evidence="7 8">
    <name type="scientific">Sinosporangium siamense</name>
    <dbReference type="NCBI Taxonomy" id="1367973"/>
    <lineage>
        <taxon>Bacteria</taxon>
        <taxon>Bacillati</taxon>
        <taxon>Actinomycetota</taxon>
        <taxon>Actinomycetes</taxon>
        <taxon>Streptosporangiales</taxon>
        <taxon>Streptosporangiaceae</taxon>
        <taxon>Sinosporangium</taxon>
    </lineage>
</organism>
<dbReference type="RefSeq" id="WP_204030157.1">
    <property type="nucleotide sequence ID" value="NZ_BOOW01000032.1"/>
</dbReference>
<dbReference type="Pfam" id="PF01494">
    <property type="entry name" value="FAD_binding_3"/>
    <property type="match status" value="1"/>
</dbReference>
<evidence type="ECO:0000256" key="3">
    <source>
        <dbReference type="ARBA" id="ARBA00022827"/>
    </source>
</evidence>
<dbReference type="PRINTS" id="PR00420">
    <property type="entry name" value="RNGMNOXGNASE"/>
</dbReference>
<evidence type="ECO:0000256" key="2">
    <source>
        <dbReference type="ARBA" id="ARBA00022630"/>
    </source>
</evidence>
<evidence type="ECO:0000313" key="7">
    <source>
        <dbReference type="EMBL" id="GII95088.1"/>
    </source>
</evidence>
<dbReference type="InterPro" id="IPR036188">
    <property type="entry name" value="FAD/NAD-bd_sf"/>
</dbReference>
<evidence type="ECO:0000256" key="1">
    <source>
        <dbReference type="ARBA" id="ARBA00001974"/>
    </source>
</evidence>
<protein>
    <submittedName>
        <fullName evidence="7">FAD-dependent oxidoreductase</fullName>
    </submittedName>
</protein>
<name>A0A919V952_9ACTN</name>
<accession>A0A919V952</accession>
<dbReference type="InterPro" id="IPR002938">
    <property type="entry name" value="FAD-bd"/>
</dbReference>
<keyword evidence="2" id="KW-0285">Flavoprotein</keyword>
<proteinExistence type="predicted"/>
<comment type="cofactor">
    <cofactor evidence="1">
        <name>FAD</name>
        <dbReference type="ChEBI" id="CHEBI:57692"/>
    </cofactor>
</comment>
<dbReference type="PANTHER" id="PTHR43004">
    <property type="entry name" value="TRK SYSTEM POTASSIUM UPTAKE PROTEIN"/>
    <property type="match status" value="1"/>
</dbReference>
<keyword evidence="5" id="KW-0812">Transmembrane</keyword>
<dbReference type="GO" id="GO:0016709">
    <property type="term" value="F:oxidoreductase activity, acting on paired donors, with incorporation or reduction of molecular oxygen, NAD(P)H as one donor, and incorporation of one atom of oxygen"/>
    <property type="evidence" value="ECO:0007669"/>
    <property type="project" value="UniProtKB-ARBA"/>
</dbReference>
<feature type="compositionally biased region" description="Low complexity" evidence="4">
    <location>
        <begin position="404"/>
        <end position="426"/>
    </location>
</feature>
<evidence type="ECO:0000313" key="8">
    <source>
        <dbReference type="Proteomes" id="UP000606172"/>
    </source>
</evidence>
<dbReference type="Gene3D" id="3.30.9.10">
    <property type="entry name" value="D-Amino Acid Oxidase, subunit A, domain 2"/>
    <property type="match status" value="1"/>
</dbReference>
<dbReference type="Proteomes" id="UP000606172">
    <property type="component" value="Unassembled WGS sequence"/>
</dbReference>
<evidence type="ECO:0000256" key="5">
    <source>
        <dbReference type="SAM" id="Phobius"/>
    </source>
</evidence>
<keyword evidence="5" id="KW-0472">Membrane</keyword>
<comment type="caution">
    <text evidence="7">The sequence shown here is derived from an EMBL/GenBank/DDBJ whole genome shotgun (WGS) entry which is preliminary data.</text>
</comment>
<keyword evidence="8" id="KW-1185">Reference proteome</keyword>
<feature type="domain" description="FAD-binding" evidence="6">
    <location>
        <begin position="7"/>
        <end position="362"/>
    </location>
</feature>
<keyword evidence="5" id="KW-1133">Transmembrane helix</keyword>
<dbReference type="InterPro" id="IPR050641">
    <property type="entry name" value="RIFMO-like"/>
</dbReference>
<sequence>MKGYESTDVLIVGGGLAGLATAVFLAWHGVDCLMVEKHGGTSIHPRARGINPRTMELMRSVGLEDRLRATESARALAGNAGVLAVESLVGKELGRLQQAYHMDPGADFSALTPTPWCLCHQDEFEVVLRARAEELGAKTAYGTRVSDIQCTDDEVKAVLHGPDQTSQVRARYLVAADGASSPIRTSLGIPFEGVGSLANYANIHFYADLRAELGDRRFVLCYTINPRVRGALLPIDNARRWLLHVPYSPSHNTMSDFDDERCTELVRAAAGCDDLDVKILGVVPWEAAGRTAGTFHAGRCLLVGDAAHVMPPSGAFGSNVGIQDAHSLAWRLAAIIHGWGGEQMLADYDAERRPIAAATVHQAVLRSKDRPRLTQEARPKPNPAIMPDSVVMFGGRYPSPSPGSLVAAAPSPDAASLSETSSSETSLGEVWEHELGGLPGTRAPHLRLPAGGSLLDLYRKTMVLVVGPAGTAWRSVGARAHARLNVPFTCHQVGVGPLSTLGAEWADAHGVGADGAVLVRPDGYVTWRSAGPPGPRAEEELAKTLRTMFRRSPG</sequence>
<dbReference type="Gene3D" id="3.50.50.60">
    <property type="entry name" value="FAD/NAD(P)-binding domain"/>
    <property type="match status" value="1"/>
</dbReference>
<feature type="transmembrane region" description="Helical" evidence="5">
    <location>
        <begin position="9"/>
        <end position="27"/>
    </location>
</feature>